<proteinExistence type="predicted"/>
<sequence length="70" mass="8098">MDPRESRRLTAHHVRFKIREMDTFEEGEDFMPSGELGKLTVPSNGYQPWALVASPWHEDLSRSDHGQFPS</sequence>
<reference evidence="1 2" key="1">
    <citation type="submission" date="2017-11" db="EMBL/GenBank/DDBJ databases">
        <title>De-novo sequencing of pomegranate (Punica granatum L.) genome.</title>
        <authorList>
            <person name="Akparov Z."/>
            <person name="Amiraslanov A."/>
            <person name="Hajiyeva S."/>
            <person name="Abbasov M."/>
            <person name="Kaur K."/>
            <person name="Hamwieh A."/>
            <person name="Solovyev V."/>
            <person name="Salamov A."/>
            <person name="Braich B."/>
            <person name="Kosarev P."/>
            <person name="Mahmoud A."/>
            <person name="Hajiyev E."/>
            <person name="Babayeva S."/>
            <person name="Izzatullayeva V."/>
            <person name="Mammadov A."/>
            <person name="Mammadov A."/>
            <person name="Sharifova S."/>
            <person name="Ojaghi J."/>
            <person name="Eynullazada K."/>
            <person name="Bayramov B."/>
            <person name="Abdulazimova A."/>
            <person name="Shahmuradov I."/>
        </authorList>
    </citation>
    <scope>NUCLEOTIDE SEQUENCE [LARGE SCALE GENOMIC DNA]</scope>
    <source>
        <strain evidence="2">cv. AG2017</strain>
        <tissue evidence="1">Leaf</tissue>
    </source>
</reference>
<dbReference type="EMBL" id="PGOL01000595">
    <property type="protein sequence ID" value="PKI67588.1"/>
    <property type="molecule type" value="Genomic_DNA"/>
</dbReference>
<evidence type="ECO:0000313" key="2">
    <source>
        <dbReference type="Proteomes" id="UP000233551"/>
    </source>
</evidence>
<keyword evidence="2" id="KW-1185">Reference proteome</keyword>
<name>A0A2I0KGH6_PUNGR</name>
<gene>
    <name evidence="1" type="ORF">CRG98_012011</name>
</gene>
<evidence type="ECO:0000313" key="1">
    <source>
        <dbReference type="EMBL" id="PKI67588.1"/>
    </source>
</evidence>
<comment type="caution">
    <text evidence="1">The sequence shown here is derived from an EMBL/GenBank/DDBJ whole genome shotgun (WGS) entry which is preliminary data.</text>
</comment>
<organism evidence="1 2">
    <name type="scientific">Punica granatum</name>
    <name type="common">Pomegranate</name>
    <dbReference type="NCBI Taxonomy" id="22663"/>
    <lineage>
        <taxon>Eukaryota</taxon>
        <taxon>Viridiplantae</taxon>
        <taxon>Streptophyta</taxon>
        <taxon>Embryophyta</taxon>
        <taxon>Tracheophyta</taxon>
        <taxon>Spermatophyta</taxon>
        <taxon>Magnoliopsida</taxon>
        <taxon>eudicotyledons</taxon>
        <taxon>Gunneridae</taxon>
        <taxon>Pentapetalae</taxon>
        <taxon>rosids</taxon>
        <taxon>malvids</taxon>
        <taxon>Myrtales</taxon>
        <taxon>Lythraceae</taxon>
        <taxon>Punica</taxon>
    </lineage>
</organism>
<dbReference type="Proteomes" id="UP000233551">
    <property type="component" value="Unassembled WGS sequence"/>
</dbReference>
<protein>
    <submittedName>
        <fullName evidence="1">Uncharacterized protein</fullName>
    </submittedName>
</protein>
<dbReference type="AlphaFoldDB" id="A0A2I0KGH6"/>
<accession>A0A2I0KGH6</accession>